<dbReference type="Proteomes" id="UP001314170">
    <property type="component" value="Unassembled WGS sequence"/>
</dbReference>
<reference evidence="3 4" key="1">
    <citation type="submission" date="2024-01" db="EMBL/GenBank/DDBJ databases">
        <authorList>
            <person name="Waweru B."/>
        </authorList>
    </citation>
    <scope>NUCLEOTIDE SEQUENCE [LARGE SCALE GENOMIC DNA]</scope>
</reference>
<keyword evidence="1" id="KW-0472">Membrane</keyword>
<sequence length="80" mass="8750">MKEKRLIVSISLADNRVVMNSDLLYCACRAGTAPPSRFSSLGTLLRLLVLITLGLIELRLISPLLTALLQAQPYLLLVGQ</sequence>
<keyword evidence="4" id="KW-1185">Reference proteome</keyword>
<dbReference type="AlphaFoldDB" id="A0AAV1R7E9"/>
<comment type="caution">
    <text evidence="3">The sequence shown here is derived from an EMBL/GenBank/DDBJ whole genome shotgun (WGS) entry which is preliminary data.</text>
</comment>
<name>A0AAV1R7E9_9ROSI</name>
<dbReference type="EMBL" id="CAWUPB010000903">
    <property type="protein sequence ID" value="CAK7328671.1"/>
    <property type="molecule type" value="Genomic_DNA"/>
</dbReference>
<evidence type="ECO:0000313" key="4">
    <source>
        <dbReference type="Proteomes" id="UP001314170"/>
    </source>
</evidence>
<protein>
    <submittedName>
        <fullName evidence="3">Uncharacterized protein</fullName>
    </submittedName>
</protein>
<evidence type="ECO:0000313" key="3">
    <source>
        <dbReference type="EMBL" id="CAK7328709.1"/>
    </source>
</evidence>
<evidence type="ECO:0000313" key="2">
    <source>
        <dbReference type="EMBL" id="CAK7328671.1"/>
    </source>
</evidence>
<dbReference type="EMBL" id="CAWUPB010000903">
    <property type="protein sequence ID" value="CAK7328709.1"/>
    <property type="molecule type" value="Genomic_DNA"/>
</dbReference>
<keyword evidence="1" id="KW-0812">Transmembrane</keyword>
<keyword evidence="1" id="KW-1133">Transmembrane helix</keyword>
<gene>
    <name evidence="2" type="ORF">DCAF_LOCUS6399</name>
    <name evidence="3" type="ORF">DCAF_LOCUS6441</name>
</gene>
<accession>A0AAV1R7E9</accession>
<evidence type="ECO:0000256" key="1">
    <source>
        <dbReference type="SAM" id="Phobius"/>
    </source>
</evidence>
<feature type="transmembrane region" description="Helical" evidence="1">
    <location>
        <begin position="47"/>
        <end position="69"/>
    </location>
</feature>
<organism evidence="3 4">
    <name type="scientific">Dovyalis caffra</name>
    <dbReference type="NCBI Taxonomy" id="77055"/>
    <lineage>
        <taxon>Eukaryota</taxon>
        <taxon>Viridiplantae</taxon>
        <taxon>Streptophyta</taxon>
        <taxon>Embryophyta</taxon>
        <taxon>Tracheophyta</taxon>
        <taxon>Spermatophyta</taxon>
        <taxon>Magnoliopsida</taxon>
        <taxon>eudicotyledons</taxon>
        <taxon>Gunneridae</taxon>
        <taxon>Pentapetalae</taxon>
        <taxon>rosids</taxon>
        <taxon>fabids</taxon>
        <taxon>Malpighiales</taxon>
        <taxon>Salicaceae</taxon>
        <taxon>Flacourtieae</taxon>
        <taxon>Dovyalis</taxon>
    </lineage>
</organism>
<proteinExistence type="predicted"/>